<accession>C4GBB3</accession>
<dbReference type="EMBL" id="ACIP02000002">
    <property type="protein sequence ID" value="EEP28406.1"/>
    <property type="molecule type" value="Genomic_DNA"/>
</dbReference>
<dbReference type="eggNOG" id="COG0826">
    <property type="taxonomic scope" value="Bacteria"/>
</dbReference>
<dbReference type="AlphaFoldDB" id="C4GBB3"/>
<dbReference type="InterPro" id="IPR001539">
    <property type="entry name" value="Peptidase_U32"/>
</dbReference>
<organism evidence="2 3">
    <name type="scientific">Shuttleworthella satelles DSM 14600</name>
    <dbReference type="NCBI Taxonomy" id="626523"/>
    <lineage>
        <taxon>Bacteria</taxon>
        <taxon>Bacillati</taxon>
        <taxon>Bacillota</taxon>
        <taxon>Clostridia</taxon>
        <taxon>Lachnospirales</taxon>
        <taxon>Lachnospiraceae</taxon>
        <taxon>Shuttleworthella</taxon>
    </lineage>
</organism>
<dbReference type="STRING" id="626523.GCWU000342_01214"/>
<evidence type="ECO:0000313" key="2">
    <source>
        <dbReference type="EMBL" id="EEP28406.1"/>
    </source>
</evidence>
<proteinExistence type="predicted"/>
<dbReference type="HOGENOM" id="CLU_011540_4_1_9"/>
<dbReference type="RefSeq" id="WP_006906224.1">
    <property type="nucleotide sequence ID" value="NZ_GG665866.1"/>
</dbReference>
<dbReference type="InterPro" id="IPR020988">
    <property type="entry name" value="Pept_U32_collagenase"/>
</dbReference>
<reference evidence="2" key="1">
    <citation type="submission" date="2009-04" db="EMBL/GenBank/DDBJ databases">
        <authorList>
            <person name="Weinstock G."/>
            <person name="Sodergren E."/>
            <person name="Clifton S."/>
            <person name="Fulton L."/>
            <person name="Fulton B."/>
            <person name="Courtney L."/>
            <person name="Fronick C."/>
            <person name="Harrison M."/>
            <person name="Strong C."/>
            <person name="Farmer C."/>
            <person name="Delahaunty K."/>
            <person name="Markovic C."/>
            <person name="Hall O."/>
            <person name="Minx P."/>
            <person name="Tomlinson C."/>
            <person name="Mitreva M."/>
            <person name="Nelson J."/>
            <person name="Hou S."/>
            <person name="Wollam A."/>
            <person name="Pepin K.H."/>
            <person name="Johnson M."/>
            <person name="Bhonagiri V."/>
            <person name="Nash W.E."/>
            <person name="Warren W."/>
            <person name="Chinwalla A."/>
            <person name="Mardis E.R."/>
            <person name="Wilson R.K."/>
        </authorList>
    </citation>
    <scope>NUCLEOTIDE SEQUENCE [LARGE SCALE GENOMIC DNA]</scope>
    <source>
        <strain evidence="2">DSM 14600</strain>
    </source>
</reference>
<dbReference type="GO" id="GO:0016787">
    <property type="term" value="F:hydrolase activity"/>
    <property type="evidence" value="ECO:0007669"/>
    <property type="project" value="UniProtKB-KW"/>
</dbReference>
<name>C4GBB3_9FIRM</name>
<sequence>MSEKGLELLSPAGSPQIARAVINAGANAIYFGGDRFGARAYAANFSAKEGEEIIRYGHLHGVKSYLTINTLLKNTEVERSLYDYAKAYYEAGVDGILVQDLGVFGLLKDSFPGLGLHASTQMTVSNIYGARFLQEQGFERLVVSREVSIAEMARIHESCQADLEAFVHGALCVCYSGQCYMSSMFGGRSGNRGRCAQPCRLPYTLLGDDGKRMPLAGPYVLSMKDLCGLEDIPALDAAGVYSLKIEGRMKQMSYALGVVRVYRSMIDQYLEKGAKNYRVDPKTVERLLDLGNRKGFTNVWLHENNSADMLTYTEPSHQHKISQVEEEEEKKYLLDGELILEEGKALYLQASVRGHAVSCQLVGEELATAGRQAAEEASVAGKFLQLGGTCFMPGDFTVKVIGRPFVPVSVLKKLRRRMQGELEEGLIAEQMGQDFTRAQLQRRAKPFLPLPKPARSDGGGQKFLSASVMDRKQLDQLIGNQEISAIYCPAELILGMSEESCERMRIQVRESGQKFYLFMPQIFRMQSESWIEGLLSDRAAAWIDGFMVSSLDALGYLRERGIDADKIIFDYRLYTMNNRALARARSWGYHHLTAPVELNRAELMHRDNEDGIICVYGHLPLMITANCLVKDSMGCDHRAHHLSLEDRKGVRMRVLNRCDSCYNLIYNHLPTMLLDQIPELASFGFREFRLDFSTESPDQMRKIIAFACRSVRGDRLVWKKDYTRGHYRRGVE</sequence>
<dbReference type="Pfam" id="PF12392">
    <property type="entry name" value="DUF3656"/>
    <property type="match status" value="1"/>
</dbReference>
<dbReference type="Proteomes" id="UP000003494">
    <property type="component" value="Unassembled WGS sequence"/>
</dbReference>
<dbReference type="PROSITE" id="PS01276">
    <property type="entry name" value="PEPTIDASE_U32"/>
    <property type="match status" value="1"/>
</dbReference>
<evidence type="ECO:0000313" key="3">
    <source>
        <dbReference type="Proteomes" id="UP000003494"/>
    </source>
</evidence>
<dbReference type="InterPro" id="IPR051454">
    <property type="entry name" value="RNA/ubiquinone_mod_enzymes"/>
</dbReference>
<evidence type="ECO:0000259" key="1">
    <source>
        <dbReference type="Pfam" id="PF12392"/>
    </source>
</evidence>
<dbReference type="PANTHER" id="PTHR30217">
    <property type="entry name" value="PEPTIDASE U32 FAMILY"/>
    <property type="match status" value="1"/>
</dbReference>
<dbReference type="EC" id="3.4.-.-" evidence="2"/>
<protein>
    <submittedName>
        <fullName evidence="2">Peptidase, U32 family</fullName>
        <ecNumber evidence="2">3.4.-.-</ecNumber>
    </submittedName>
</protein>
<keyword evidence="3" id="KW-1185">Reference proteome</keyword>
<comment type="caution">
    <text evidence="2">The sequence shown here is derived from an EMBL/GenBank/DDBJ whole genome shotgun (WGS) entry which is preliminary data.</text>
</comment>
<dbReference type="Pfam" id="PF01136">
    <property type="entry name" value="Peptidase_U32"/>
    <property type="match status" value="1"/>
</dbReference>
<gene>
    <name evidence="2" type="ORF">GCWU000342_01214</name>
</gene>
<feature type="domain" description="Peptidase U32 collagenase" evidence="1">
    <location>
        <begin position="323"/>
        <end position="424"/>
    </location>
</feature>
<keyword evidence="2" id="KW-0378">Hydrolase</keyword>
<dbReference type="PANTHER" id="PTHR30217:SF10">
    <property type="entry name" value="23S RRNA 5-HYDROXYCYTIDINE C2501 SYNTHASE"/>
    <property type="match status" value="1"/>
</dbReference>